<protein>
    <recommendedName>
        <fullName evidence="3">Homing endonuclease LAGLIDADG domain-containing protein</fullName>
    </recommendedName>
</protein>
<evidence type="ECO:0000313" key="1">
    <source>
        <dbReference type="EMBL" id="OGK15752.1"/>
    </source>
</evidence>
<sequence length="261" mass="30431">MRKRFVRQRQKEFVHRVEDEIVRFIDGEVDVVRPLITYAKLSRISNFAQGKLTAEYDLVKKRTEAIKRRLEALLEPSPDVAYFLGTLIFGASAMPNKGCYAFRGKYSEVMFGHFGELCQKYFFRLPRVTKDGVFVCNNTVFDIIGNLDSNHWPEILLERYGWIFEDKDSALAFISAMFDYRGIFNTRKLTAQLSNKHGAELILEMLRLVGVKDAYITEFYYKKAARYRVQVGKQIEIADLLRQLQCRNPQRQEVVQSLSKV</sequence>
<dbReference type="Proteomes" id="UP000178372">
    <property type="component" value="Unassembled WGS sequence"/>
</dbReference>
<comment type="caution">
    <text evidence="1">The sequence shown here is derived from an EMBL/GenBank/DDBJ whole genome shotgun (WGS) entry which is preliminary data.</text>
</comment>
<evidence type="ECO:0000313" key="2">
    <source>
        <dbReference type="Proteomes" id="UP000178372"/>
    </source>
</evidence>
<organism evidence="1 2">
    <name type="scientific">Candidatus Roizmanbacteria bacterium RIFCSPHIGHO2_01_FULL_39_12b</name>
    <dbReference type="NCBI Taxonomy" id="1802030"/>
    <lineage>
        <taxon>Bacteria</taxon>
        <taxon>Candidatus Roizmaniibacteriota</taxon>
    </lineage>
</organism>
<gene>
    <name evidence="1" type="ORF">A2690_01125</name>
</gene>
<dbReference type="EMBL" id="MFZF01000026">
    <property type="protein sequence ID" value="OGK15752.1"/>
    <property type="molecule type" value="Genomic_DNA"/>
</dbReference>
<reference evidence="1 2" key="1">
    <citation type="journal article" date="2016" name="Nat. Commun.">
        <title>Thousands of microbial genomes shed light on interconnected biogeochemical processes in an aquifer system.</title>
        <authorList>
            <person name="Anantharaman K."/>
            <person name="Brown C.T."/>
            <person name="Hug L.A."/>
            <person name="Sharon I."/>
            <person name="Castelle C.J."/>
            <person name="Probst A.J."/>
            <person name="Thomas B.C."/>
            <person name="Singh A."/>
            <person name="Wilkins M.J."/>
            <person name="Karaoz U."/>
            <person name="Brodie E.L."/>
            <person name="Williams K.H."/>
            <person name="Hubbard S.S."/>
            <person name="Banfield J.F."/>
        </authorList>
    </citation>
    <scope>NUCLEOTIDE SEQUENCE [LARGE SCALE GENOMIC DNA]</scope>
</reference>
<proteinExistence type="predicted"/>
<name>A0A1F7GAS2_9BACT</name>
<evidence type="ECO:0008006" key="3">
    <source>
        <dbReference type="Google" id="ProtNLM"/>
    </source>
</evidence>
<accession>A0A1F7GAS2</accession>
<dbReference type="AlphaFoldDB" id="A0A1F7GAS2"/>